<organism evidence="1 2">
    <name type="scientific">Terrilactibacillus laevilacticus</name>
    <dbReference type="NCBI Taxonomy" id="1380157"/>
    <lineage>
        <taxon>Bacteria</taxon>
        <taxon>Bacillati</taxon>
        <taxon>Bacillota</taxon>
        <taxon>Bacilli</taxon>
        <taxon>Bacillales</taxon>
        <taxon>Bacillaceae</taxon>
        <taxon>Terrilactibacillus</taxon>
    </lineage>
</organism>
<sequence>MDKMKHHHPPEPYHIYKLFIQCEIIGGKMMSGVETNEVRFFSINALPNLSLERNTIQQLLDIYQLAIQSDHAVIFD</sequence>
<gene>
    <name evidence="1" type="ORF">ACFSTF_05240</name>
</gene>
<keyword evidence="2" id="KW-1185">Reference proteome</keyword>
<dbReference type="EMBL" id="JBHUMR010000008">
    <property type="protein sequence ID" value="MFD2616712.1"/>
    <property type="molecule type" value="Genomic_DNA"/>
</dbReference>
<dbReference type="SUPFAM" id="SSF55811">
    <property type="entry name" value="Nudix"/>
    <property type="match status" value="1"/>
</dbReference>
<dbReference type="RefSeq" id="WP_246092633.1">
    <property type="nucleotide sequence ID" value="NZ_JBHUMR010000008.1"/>
</dbReference>
<dbReference type="InterPro" id="IPR015797">
    <property type="entry name" value="NUDIX_hydrolase-like_dom_sf"/>
</dbReference>
<evidence type="ECO:0000313" key="2">
    <source>
        <dbReference type="Proteomes" id="UP001597458"/>
    </source>
</evidence>
<name>A0ABW5PPG5_9BACI</name>
<reference evidence="2" key="1">
    <citation type="journal article" date="2019" name="Int. J. Syst. Evol. Microbiol.">
        <title>The Global Catalogue of Microorganisms (GCM) 10K type strain sequencing project: providing services to taxonomists for standard genome sequencing and annotation.</title>
        <authorList>
            <consortium name="The Broad Institute Genomics Platform"/>
            <consortium name="The Broad Institute Genome Sequencing Center for Infectious Disease"/>
            <person name="Wu L."/>
            <person name="Ma J."/>
        </authorList>
    </citation>
    <scope>NUCLEOTIDE SEQUENCE [LARGE SCALE GENOMIC DNA]</scope>
    <source>
        <strain evidence="2">TISTR 2241</strain>
    </source>
</reference>
<protein>
    <submittedName>
        <fullName evidence="1">Uncharacterized protein</fullName>
    </submittedName>
</protein>
<evidence type="ECO:0000313" key="1">
    <source>
        <dbReference type="EMBL" id="MFD2616712.1"/>
    </source>
</evidence>
<proteinExistence type="predicted"/>
<accession>A0ABW5PPG5</accession>
<dbReference type="Proteomes" id="UP001597458">
    <property type="component" value="Unassembled WGS sequence"/>
</dbReference>
<comment type="caution">
    <text evidence="1">The sequence shown here is derived from an EMBL/GenBank/DDBJ whole genome shotgun (WGS) entry which is preliminary data.</text>
</comment>
<dbReference type="Gene3D" id="3.90.79.10">
    <property type="entry name" value="Nucleoside Triphosphate Pyrophosphohydrolase"/>
    <property type="match status" value="1"/>
</dbReference>